<name>A0A4Z2DAK3_SCHJA</name>
<dbReference type="EMBL" id="SKCS01000189">
    <property type="protein sequence ID" value="TNN13466.1"/>
    <property type="molecule type" value="Genomic_DNA"/>
</dbReference>
<gene>
    <name evidence="1" type="ORF">EWB00_002850</name>
</gene>
<reference evidence="1 2" key="1">
    <citation type="submission" date="2019-03" db="EMBL/GenBank/DDBJ databases">
        <title>An improved genome assembly of the fluke Schistosoma japonicum.</title>
        <authorList>
            <person name="Hu W."/>
            <person name="Luo F."/>
            <person name="Yin M."/>
            <person name="Mo X."/>
            <person name="Sun C."/>
            <person name="Wu Q."/>
            <person name="Zhu B."/>
            <person name="Xiang M."/>
            <person name="Wang J."/>
            <person name="Wang Y."/>
            <person name="Zhang T."/>
            <person name="Xu B."/>
            <person name="Zheng H."/>
            <person name="Feng Z."/>
        </authorList>
    </citation>
    <scope>NUCLEOTIDE SEQUENCE [LARGE SCALE GENOMIC DNA]</scope>
    <source>
        <strain evidence="1">HuSjv2</strain>
        <tissue evidence="1">Worms</tissue>
    </source>
</reference>
<protein>
    <submittedName>
        <fullName evidence="1">Uncharacterized protein</fullName>
    </submittedName>
</protein>
<feature type="non-terminal residue" evidence="1">
    <location>
        <position position="1"/>
    </location>
</feature>
<sequence length="139" mass="15797">CIHYFLPLNVLSYQNNSTDVRTSIPSVAIRLLEVFEISYTDNVAENKSKWTVEVYHTPLKQSEILSKSQVQVTTKSAVSSRVLKNVAPETKMRYQNFTAHALKMRNILGRHHSLFSGLPTVTTSDPFCDKRDVKRTILG</sequence>
<proteinExistence type="predicted"/>
<accession>A0A4Z2DAK3</accession>
<organism evidence="1 2">
    <name type="scientific">Schistosoma japonicum</name>
    <name type="common">Blood fluke</name>
    <dbReference type="NCBI Taxonomy" id="6182"/>
    <lineage>
        <taxon>Eukaryota</taxon>
        <taxon>Metazoa</taxon>
        <taxon>Spiralia</taxon>
        <taxon>Lophotrochozoa</taxon>
        <taxon>Platyhelminthes</taxon>
        <taxon>Trematoda</taxon>
        <taxon>Digenea</taxon>
        <taxon>Strigeidida</taxon>
        <taxon>Schistosomatoidea</taxon>
        <taxon>Schistosomatidae</taxon>
        <taxon>Schistosoma</taxon>
    </lineage>
</organism>
<dbReference type="AlphaFoldDB" id="A0A4Z2DAK3"/>
<evidence type="ECO:0000313" key="1">
    <source>
        <dbReference type="EMBL" id="TNN13466.1"/>
    </source>
</evidence>
<keyword evidence="2" id="KW-1185">Reference proteome</keyword>
<dbReference type="Proteomes" id="UP000311919">
    <property type="component" value="Unassembled WGS sequence"/>
</dbReference>
<evidence type="ECO:0000313" key="2">
    <source>
        <dbReference type="Proteomes" id="UP000311919"/>
    </source>
</evidence>
<comment type="caution">
    <text evidence="1">The sequence shown here is derived from an EMBL/GenBank/DDBJ whole genome shotgun (WGS) entry which is preliminary data.</text>
</comment>